<gene>
    <name evidence="1" type="ORF">NQ176_g180</name>
</gene>
<protein>
    <submittedName>
        <fullName evidence="1">Uncharacterized protein</fullName>
    </submittedName>
</protein>
<dbReference type="EMBL" id="JANJQO010000006">
    <property type="protein sequence ID" value="KAJ2984114.1"/>
    <property type="molecule type" value="Genomic_DNA"/>
</dbReference>
<evidence type="ECO:0000313" key="2">
    <source>
        <dbReference type="Proteomes" id="UP001143910"/>
    </source>
</evidence>
<evidence type="ECO:0000313" key="1">
    <source>
        <dbReference type="EMBL" id="KAJ2984114.1"/>
    </source>
</evidence>
<reference evidence="1" key="1">
    <citation type="submission" date="2022-08" db="EMBL/GenBank/DDBJ databases">
        <title>Genome Sequence of Lecanicillium fungicola.</title>
        <authorList>
            <person name="Buettner E."/>
        </authorList>
    </citation>
    <scope>NUCLEOTIDE SEQUENCE</scope>
    <source>
        <strain evidence="1">Babe33</strain>
    </source>
</reference>
<dbReference type="Proteomes" id="UP001143910">
    <property type="component" value="Unassembled WGS sequence"/>
</dbReference>
<comment type="caution">
    <text evidence="1">The sequence shown here is derived from an EMBL/GenBank/DDBJ whole genome shotgun (WGS) entry which is preliminary data.</text>
</comment>
<keyword evidence="2" id="KW-1185">Reference proteome</keyword>
<organism evidence="1 2">
    <name type="scientific">Zarea fungicola</name>
    <dbReference type="NCBI Taxonomy" id="93591"/>
    <lineage>
        <taxon>Eukaryota</taxon>
        <taxon>Fungi</taxon>
        <taxon>Dikarya</taxon>
        <taxon>Ascomycota</taxon>
        <taxon>Pezizomycotina</taxon>
        <taxon>Sordariomycetes</taxon>
        <taxon>Hypocreomycetidae</taxon>
        <taxon>Hypocreales</taxon>
        <taxon>Cordycipitaceae</taxon>
        <taxon>Zarea</taxon>
    </lineage>
</organism>
<sequence length="365" mass="38369">MHLQTDGMYNPKFTSPTCNTTRDPFCRVLDPLFHLKKEDWWFQAGRGSPNEKPTGTLILPANGAINLPIQGATVATKTGDYGDFATFLQRPQPYDVSNPQVKSGGFLSSSNCIATPNMHAGGYSGAAGTSLSIAYVSDIADVTPENLVVISVAPNTPYWHYASYEIPNLAPCPAAGCICAWNWIPNGCGQQNMYMQGHRCQVTGSINGGARPQTPAKIPGPNVKGAKQGIYQFQLTGNNVAATVNGKVPTYSTAMGFMLGAQTDIFPPGSPAGTKTTKSSVKVCVGKNLALQTTKLFTPSSQLADHANFSGTVPQSGDFVDFSNPVLSDDKCATALTMLPPMGFPGLNDMGTAGGASGSVKCSLL</sequence>
<accession>A0ACC1P0C5</accession>
<proteinExistence type="predicted"/>
<name>A0ACC1P0C5_9HYPO</name>